<gene>
    <name evidence="2" type="primary">pknF_7</name>
    <name evidence="2" type="ORF">LAUMK142_02953</name>
</gene>
<organism evidence="2 3">
    <name type="scientific">Mycobacterium pseudokansasii</name>
    <dbReference type="NCBI Taxonomy" id="2341080"/>
    <lineage>
        <taxon>Bacteria</taxon>
        <taxon>Bacillati</taxon>
        <taxon>Actinomycetota</taxon>
        <taxon>Actinomycetes</taxon>
        <taxon>Mycobacteriales</taxon>
        <taxon>Mycobacteriaceae</taxon>
        <taxon>Mycobacterium</taxon>
    </lineage>
</organism>
<proteinExistence type="predicted"/>
<sequence length="74" mass="8149">MSLEAGEVFVGYTILRVLGGGGMGQVYLAQHPRLPREDALKVLPADLTNDPEYRARFMGEGPVRSGHQTRRGPR</sequence>
<accession>A0A498QT02</accession>
<keyword evidence="2" id="KW-0808">Transferase</keyword>
<dbReference type="EMBL" id="UPHU01000001">
    <property type="protein sequence ID" value="VBA51142.1"/>
    <property type="molecule type" value="Genomic_DNA"/>
</dbReference>
<dbReference type="InterPro" id="IPR011009">
    <property type="entry name" value="Kinase-like_dom_sf"/>
</dbReference>
<keyword evidence="3" id="KW-1185">Reference proteome</keyword>
<dbReference type="EC" id="2.7.11.1" evidence="2"/>
<keyword evidence="2" id="KW-0418">Kinase</keyword>
<dbReference type="SUPFAM" id="SSF56112">
    <property type="entry name" value="Protein kinase-like (PK-like)"/>
    <property type="match status" value="1"/>
</dbReference>
<feature type="region of interest" description="Disordered" evidence="1">
    <location>
        <begin position="54"/>
        <end position="74"/>
    </location>
</feature>
<name>A0A498QT02_9MYCO</name>
<reference evidence="2 3" key="1">
    <citation type="submission" date="2018-09" db="EMBL/GenBank/DDBJ databases">
        <authorList>
            <person name="Tagini F."/>
        </authorList>
    </citation>
    <scope>NUCLEOTIDE SEQUENCE [LARGE SCALE GENOMIC DNA]</scope>
    <source>
        <strain evidence="2 3">MK142</strain>
    </source>
</reference>
<dbReference type="Proteomes" id="UP000268285">
    <property type="component" value="Unassembled WGS sequence"/>
</dbReference>
<dbReference type="Gene3D" id="3.30.200.20">
    <property type="entry name" value="Phosphorylase Kinase, domain 1"/>
    <property type="match status" value="1"/>
</dbReference>
<dbReference type="GO" id="GO:0004674">
    <property type="term" value="F:protein serine/threonine kinase activity"/>
    <property type="evidence" value="ECO:0007669"/>
    <property type="project" value="UniProtKB-EC"/>
</dbReference>
<dbReference type="AlphaFoldDB" id="A0A498QT02"/>
<evidence type="ECO:0000256" key="1">
    <source>
        <dbReference type="SAM" id="MobiDB-lite"/>
    </source>
</evidence>
<evidence type="ECO:0000313" key="2">
    <source>
        <dbReference type="EMBL" id="VBA51142.1"/>
    </source>
</evidence>
<protein>
    <submittedName>
        <fullName evidence="2">Serine/threonine-protein kinase PknF</fullName>
        <ecNumber evidence="2">2.7.11.1</ecNumber>
    </submittedName>
</protein>
<evidence type="ECO:0000313" key="3">
    <source>
        <dbReference type="Proteomes" id="UP000268285"/>
    </source>
</evidence>